<dbReference type="Proteomes" id="UP001178461">
    <property type="component" value="Chromosome 10"/>
</dbReference>
<keyword evidence="2" id="KW-1185">Reference proteome</keyword>
<proteinExistence type="predicted"/>
<reference evidence="1" key="1">
    <citation type="submission" date="2022-12" db="EMBL/GenBank/DDBJ databases">
        <authorList>
            <person name="Alioto T."/>
            <person name="Alioto T."/>
            <person name="Gomez Garrido J."/>
        </authorList>
    </citation>
    <scope>NUCLEOTIDE SEQUENCE</scope>
</reference>
<evidence type="ECO:0000313" key="1">
    <source>
        <dbReference type="EMBL" id="CAI5785917.1"/>
    </source>
</evidence>
<evidence type="ECO:0000313" key="2">
    <source>
        <dbReference type="Proteomes" id="UP001178461"/>
    </source>
</evidence>
<dbReference type="EMBL" id="OX395135">
    <property type="protein sequence ID" value="CAI5785917.1"/>
    <property type="molecule type" value="Genomic_DNA"/>
</dbReference>
<dbReference type="AlphaFoldDB" id="A0AA35PIH0"/>
<accession>A0AA35PIH0</accession>
<name>A0AA35PIH0_9SAUR</name>
<sequence length="74" mass="8444">MTVDHLLALYCYFNFITSGSHLLCSTRLLKVDFNCLLTHPNFLKALLLNSARVQLWSETNTSSLEQLEENIAKV</sequence>
<protein>
    <submittedName>
        <fullName evidence="1">Uncharacterized protein</fullName>
    </submittedName>
</protein>
<organism evidence="1 2">
    <name type="scientific">Podarcis lilfordi</name>
    <name type="common">Lilford's wall lizard</name>
    <dbReference type="NCBI Taxonomy" id="74358"/>
    <lineage>
        <taxon>Eukaryota</taxon>
        <taxon>Metazoa</taxon>
        <taxon>Chordata</taxon>
        <taxon>Craniata</taxon>
        <taxon>Vertebrata</taxon>
        <taxon>Euteleostomi</taxon>
        <taxon>Lepidosauria</taxon>
        <taxon>Squamata</taxon>
        <taxon>Bifurcata</taxon>
        <taxon>Unidentata</taxon>
        <taxon>Episquamata</taxon>
        <taxon>Laterata</taxon>
        <taxon>Lacertibaenia</taxon>
        <taxon>Lacertidae</taxon>
        <taxon>Podarcis</taxon>
    </lineage>
</organism>
<gene>
    <name evidence="1" type="ORF">PODLI_1B031267</name>
</gene>